<keyword evidence="2" id="KW-1185">Reference proteome</keyword>
<dbReference type="EMBL" id="LR130778">
    <property type="protein sequence ID" value="VDN47068.1"/>
    <property type="molecule type" value="Genomic_DNA"/>
</dbReference>
<dbReference type="Proteomes" id="UP000279029">
    <property type="component" value="Chromosome"/>
</dbReference>
<evidence type="ECO:0000313" key="2">
    <source>
        <dbReference type="Proteomes" id="UP000279029"/>
    </source>
</evidence>
<dbReference type="Pfam" id="PF12787">
    <property type="entry name" value="EcsC"/>
    <property type="match status" value="1"/>
</dbReference>
<name>A0A3P7PDT2_9FIRM</name>
<dbReference type="PANTHER" id="PTHR41260">
    <property type="entry name" value="PROTEIN ECSC"/>
    <property type="match status" value="1"/>
</dbReference>
<organism evidence="1 2">
    <name type="scientific">Petrocella atlantisensis</name>
    <dbReference type="NCBI Taxonomy" id="2173034"/>
    <lineage>
        <taxon>Bacteria</taxon>
        <taxon>Bacillati</taxon>
        <taxon>Bacillota</taxon>
        <taxon>Clostridia</taxon>
        <taxon>Lachnospirales</taxon>
        <taxon>Vallitaleaceae</taxon>
        <taxon>Petrocella</taxon>
    </lineage>
</organism>
<evidence type="ECO:0000313" key="1">
    <source>
        <dbReference type="EMBL" id="VDN47068.1"/>
    </source>
</evidence>
<dbReference type="KEGG" id="cbar:PATL70BA_1192"/>
<accession>A0A3P7PDT2</accession>
<sequence>MSEMTGDKALSILDKTYEIALNGIPTSKSVYVLAEEYKERYKEDLKACQKLRDFQIMKCGTSGFLTGLGGLITLPVALPANITSVLYVQIRMVAAIAKIGGYDVHSDEVQSLVYLCLTGNSMKDVVKTAGIAFSSKFTTAMIKKIPGTVMVKINQKVGFRFITKFGQKGIINLGKAVPIVGGIVGAGFDITSTTIIANNAINLFIKGNIE</sequence>
<dbReference type="AlphaFoldDB" id="A0A3P7PDT2"/>
<protein>
    <submittedName>
        <fullName evidence="1">EcsC family protein</fullName>
    </submittedName>
</protein>
<proteinExistence type="predicted"/>
<dbReference type="PANTHER" id="PTHR41260:SF1">
    <property type="entry name" value="PROTEIN ECSC"/>
    <property type="match status" value="1"/>
</dbReference>
<reference evidence="1 2" key="1">
    <citation type="submission" date="2018-09" db="EMBL/GenBank/DDBJ databases">
        <authorList>
            <person name="Postec A."/>
        </authorList>
    </citation>
    <scope>NUCLEOTIDE SEQUENCE [LARGE SCALE GENOMIC DNA]</scope>
    <source>
        <strain evidence="1">70B-A</strain>
    </source>
</reference>
<gene>
    <name evidence="1" type="ORF">PATL70BA_1192</name>
</gene>
<dbReference type="RefSeq" id="WP_243115970.1">
    <property type="nucleotide sequence ID" value="NZ_LR130778.1"/>
</dbReference>
<dbReference type="InterPro" id="IPR024787">
    <property type="entry name" value="EcsC"/>
</dbReference>